<dbReference type="AlphaFoldDB" id="A0ABC8T3B0"/>
<evidence type="ECO:0000256" key="6">
    <source>
        <dbReference type="ARBA" id="ARBA00022737"/>
    </source>
</evidence>
<dbReference type="Proteomes" id="UP001642360">
    <property type="component" value="Unassembled WGS sequence"/>
</dbReference>
<keyword evidence="4 11" id="KW-0812">Transmembrane</keyword>
<keyword evidence="5" id="KW-0732">Signal</keyword>
<evidence type="ECO:0000256" key="3">
    <source>
        <dbReference type="ARBA" id="ARBA00022614"/>
    </source>
</evidence>
<dbReference type="InterPro" id="IPR000719">
    <property type="entry name" value="Prot_kinase_dom"/>
</dbReference>
<dbReference type="SUPFAM" id="SSF56112">
    <property type="entry name" value="Protein kinase-like (PK-like)"/>
    <property type="match status" value="1"/>
</dbReference>
<keyword evidence="10" id="KW-0325">Glycoprotein</keyword>
<evidence type="ECO:0000256" key="4">
    <source>
        <dbReference type="ARBA" id="ARBA00022692"/>
    </source>
</evidence>
<evidence type="ECO:0000256" key="5">
    <source>
        <dbReference type="ARBA" id="ARBA00022729"/>
    </source>
</evidence>
<comment type="caution">
    <text evidence="13">The sequence shown here is derived from an EMBL/GenBank/DDBJ whole genome shotgun (WGS) entry which is preliminary data.</text>
</comment>
<reference evidence="13 14" key="1">
    <citation type="submission" date="2024-02" db="EMBL/GenBank/DDBJ databases">
        <authorList>
            <person name="Vignale AGUSTIN F."/>
            <person name="Sosa J E."/>
            <person name="Modenutti C."/>
        </authorList>
    </citation>
    <scope>NUCLEOTIDE SEQUENCE [LARGE SCALE GENOMIC DNA]</scope>
</reference>
<evidence type="ECO:0000256" key="11">
    <source>
        <dbReference type="SAM" id="Phobius"/>
    </source>
</evidence>
<dbReference type="PANTHER" id="PTHR48007:SF77">
    <property type="entry name" value="PROTEIN KINASE DOMAIN-CONTAINING PROTEIN"/>
    <property type="match status" value="1"/>
</dbReference>
<dbReference type="Gene3D" id="3.30.200.20">
    <property type="entry name" value="Phosphorylase Kinase, domain 1"/>
    <property type="match status" value="1"/>
</dbReference>
<dbReference type="InterPro" id="IPR032675">
    <property type="entry name" value="LRR_dom_sf"/>
</dbReference>
<evidence type="ECO:0000256" key="1">
    <source>
        <dbReference type="ARBA" id="ARBA00004251"/>
    </source>
</evidence>
<dbReference type="Pfam" id="PF13855">
    <property type="entry name" value="LRR_8"/>
    <property type="match status" value="1"/>
</dbReference>
<sequence>MVGTRIMQSRRDFSMLQKVLMCITVFPLFNSTVCKAGELSESGSLFSFIRAVDPKNALGIEWNGFIPHPCSNHWKSIKCSLGATTITEVRLENLSLCGIIDAKSLCKLPKLRHLSLAKNQIHGSIPDSISKCTSLKHLDLSNNLLNGTVPVALTKLKNLRRLDISNNHFSKVAQYPKQESRLPNSYATNSSALQSNASNKAKNITVAPSPQLDVYGHEQRHHKAHEKWKSWMPVVFGIAFFVVLIFFVNMKAAKLANDKEILKALAHSPLKSPPTKTTDEVKPEERCSDLVFFVGEEERFKKEDLLEAAADLKSQGFFGSLYKVQLNNNALFAVKRLKKLQVSFEEFGQTMRRIGNLKHRNILPLVGYNSTDEEKLLIYKYQRNGSLLTLLENYINGKRDFPWKLRLSIAIGIARGLDFIYQKCGDWDIIPHGNIKLSNILLNENEEPLISEYGYLKFFDPMTACLFNSNGYTAPEKILSEKADVFSFGVILLELLTGKLVEKSGLDLPKWVRSMVREEWTGEVFDGEIAKVEMYAFPLLNISLKCVADFPQERPTVAEVLEKIEEVVNEQEDLSTPMTSTESNPQDCCSLHYNMPETPGSKQ</sequence>
<evidence type="ECO:0000256" key="2">
    <source>
        <dbReference type="ARBA" id="ARBA00022475"/>
    </source>
</evidence>
<dbReference type="GO" id="GO:0051606">
    <property type="term" value="P:detection of stimulus"/>
    <property type="evidence" value="ECO:0007669"/>
    <property type="project" value="UniProtKB-ARBA"/>
</dbReference>
<dbReference type="Gene3D" id="3.80.10.10">
    <property type="entry name" value="Ribonuclease Inhibitor"/>
    <property type="match status" value="1"/>
</dbReference>
<keyword evidence="9" id="KW-0675">Receptor</keyword>
<dbReference type="InterPro" id="IPR011009">
    <property type="entry name" value="Kinase-like_dom_sf"/>
</dbReference>
<dbReference type="InterPro" id="IPR001611">
    <property type="entry name" value="Leu-rich_rpt"/>
</dbReference>
<dbReference type="FunFam" id="3.80.10.10:FF:000470">
    <property type="entry name" value="LRR receptor-like serine/threonine-protein kinase RPK2"/>
    <property type="match status" value="1"/>
</dbReference>
<dbReference type="InterPro" id="IPR046959">
    <property type="entry name" value="PRK1-6/SRF4-like"/>
</dbReference>
<evidence type="ECO:0000256" key="7">
    <source>
        <dbReference type="ARBA" id="ARBA00022989"/>
    </source>
</evidence>
<proteinExistence type="predicted"/>
<protein>
    <recommendedName>
        <fullName evidence="12">Protein kinase domain-containing protein</fullName>
    </recommendedName>
</protein>
<accession>A0ABC8T3B0</accession>
<evidence type="ECO:0000256" key="10">
    <source>
        <dbReference type="ARBA" id="ARBA00023180"/>
    </source>
</evidence>
<keyword evidence="2" id="KW-1003">Cell membrane</keyword>
<dbReference type="PROSITE" id="PS50011">
    <property type="entry name" value="PROTEIN_KINASE_DOM"/>
    <property type="match status" value="1"/>
</dbReference>
<evidence type="ECO:0000313" key="13">
    <source>
        <dbReference type="EMBL" id="CAK9163865.1"/>
    </source>
</evidence>
<keyword evidence="7 11" id="KW-1133">Transmembrane helix</keyword>
<organism evidence="13 14">
    <name type="scientific">Ilex paraguariensis</name>
    <name type="common">yerba mate</name>
    <dbReference type="NCBI Taxonomy" id="185542"/>
    <lineage>
        <taxon>Eukaryota</taxon>
        <taxon>Viridiplantae</taxon>
        <taxon>Streptophyta</taxon>
        <taxon>Embryophyta</taxon>
        <taxon>Tracheophyta</taxon>
        <taxon>Spermatophyta</taxon>
        <taxon>Magnoliopsida</taxon>
        <taxon>eudicotyledons</taxon>
        <taxon>Gunneridae</taxon>
        <taxon>Pentapetalae</taxon>
        <taxon>asterids</taxon>
        <taxon>campanulids</taxon>
        <taxon>Aquifoliales</taxon>
        <taxon>Aquifoliaceae</taxon>
        <taxon>Ilex</taxon>
    </lineage>
</organism>
<evidence type="ECO:0000259" key="12">
    <source>
        <dbReference type="PROSITE" id="PS50011"/>
    </source>
</evidence>
<name>A0ABC8T3B0_9AQUA</name>
<keyword evidence="6" id="KW-0677">Repeat</keyword>
<dbReference type="Gene3D" id="1.10.510.10">
    <property type="entry name" value="Transferase(Phosphotransferase) domain 1"/>
    <property type="match status" value="1"/>
</dbReference>
<dbReference type="SUPFAM" id="SSF52058">
    <property type="entry name" value="L domain-like"/>
    <property type="match status" value="1"/>
</dbReference>
<evidence type="ECO:0000313" key="14">
    <source>
        <dbReference type="Proteomes" id="UP001642360"/>
    </source>
</evidence>
<keyword evidence="3" id="KW-0433">Leucine-rich repeat</keyword>
<gene>
    <name evidence="13" type="ORF">ILEXP_LOCUS32941</name>
</gene>
<keyword evidence="8 11" id="KW-0472">Membrane</keyword>
<dbReference type="Pfam" id="PF00069">
    <property type="entry name" value="Pkinase"/>
    <property type="match status" value="1"/>
</dbReference>
<comment type="subcellular location">
    <subcellularLocation>
        <location evidence="1">Cell membrane</location>
        <topology evidence="1">Single-pass type I membrane protein</topology>
    </subcellularLocation>
</comment>
<feature type="transmembrane region" description="Helical" evidence="11">
    <location>
        <begin position="230"/>
        <end position="249"/>
    </location>
</feature>
<keyword evidence="14" id="KW-1185">Reference proteome</keyword>
<dbReference type="PROSITE" id="PS51450">
    <property type="entry name" value="LRR"/>
    <property type="match status" value="1"/>
</dbReference>
<feature type="domain" description="Protein kinase" evidence="12">
    <location>
        <begin position="307"/>
        <end position="568"/>
    </location>
</feature>
<dbReference type="GO" id="GO:0005886">
    <property type="term" value="C:plasma membrane"/>
    <property type="evidence" value="ECO:0007669"/>
    <property type="project" value="UniProtKB-SubCell"/>
</dbReference>
<dbReference type="EMBL" id="CAUOFW020004114">
    <property type="protein sequence ID" value="CAK9163865.1"/>
    <property type="molecule type" value="Genomic_DNA"/>
</dbReference>
<evidence type="ECO:0000256" key="8">
    <source>
        <dbReference type="ARBA" id="ARBA00023136"/>
    </source>
</evidence>
<dbReference type="PANTHER" id="PTHR48007">
    <property type="entry name" value="LEUCINE-RICH REPEAT RECEPTOR-LIKE PROTEIN KINASE PXC1"/>
    <property type="match status" value="1"/>
</dbReference>
<evidence type="ECO:0000256" key="9">
    <source>
        <dbReference type="ARBA" id="ARBA00023170"/>
    </source>
</evidence>